<name>A0ABS0BEE5_9PSED</name>
<gene>
    <name evidence="2" type="ORF">H8F23_06165</name>
</gene>
<dbReference type="RefSeq" id="WP_194933756.1">
    <property type="nucleotide sequence ID" value="NZ_JACOPX010000004.1"/>
</dbReference>
<keyword evidence="3" id="KW-1185">Reference proteome</keyword>
<reference evidence="2 3" key="1">
    <citation type="submission" date="2020-08" db="EMBL/GenBank/DDBJ databases">
        <title>Description of novel Pseudomonas species.</title>
        <authorList>
            <person name="Duman M."/>
            <person name="Mulet M."/>
            <person name="Altun S."/>
            <person name="Saticioglu I.B."/>
            <person name="Lalucat J."/>
            <person name="Garcia-Valdes E."/>
        </authorList>
    </citation>
    <scope>NUCLEOTIDE SEQUENCE [LARGE SCALE GENOMIC DNA]</scope>
    <source>
        <strain evidence="2 3">P155</strain>
    </source>
</reference>
<sequence>MNNVEQIQYQAELVFGNKAKADHWLSQPTAQTGDCSRLQLAHNQMGYKVVKAELDRLSHGFAC</sequence>
<accession>A0ABS0BEE5</accession>
<comment type="caution">
    <text evidence="2">The sequence shown here is derived from an EMBL/GenBank/DDBJ whole genome shotgun (WGS) entry which is preliminary data.</text>
</comment>
<evidence type="ECO:0000313" key="2">
    <source>
        <dbReference type="EMBL" id="MBF6032831.1"/>
    </source>
</evidence>
<evidence type="ECO:0000313" key="3">
    <source>
        <dbReference type="Proteomes" id="UP000722111"/>
    </source>
</evidence>
<feature type="domain" description="Antitoxin Xre/MbcA/ParS-like toxin-binding" evidence="1">
    <location>
        <begin position="10"/>
        <end position="60"/>
    </location>
</feature>
<dbReference type="Proteomes" id="UP000722111">
    <property type="component" value="Unassembled WGS sequence"/>
</dbReference>
<dbReference type="EMBL" id="JACOPX010000004">
    <property type="protein sequence ID" value="MBF6032831.1"/>
    <property type="molecule type" value="Genomic_DNA"/>
</dbReference>
<proteinExistence type="predicted"/>
<dbReference type="Pfam" id="PF09722">
    <property type="entry name" value="Xre_MbcA_ParS_C"/>
    <property type="match status" value="1"/>
</dbReference>
<evidence type="ECO:0000259" key="1">
    <source>
        <dbReference type="Pfam" id="PF09722"/>
    </source>
</evidence>
<protein>
    <submittedName>
        <fullName evidence="2">DUF2384 domain-containing protein</fullName>
    </submittedName>
</protein>
<organism evidence="2 3">
    <name type="scientific">Pseudomonas neuropathica</name>
    <dbReference type="NCBI Taxonomy" id="2730425"/>
    <lineage>
        <taxon>Bacteria</taxon>
        <taxon>Pseudomonadati</taxon>
        <taxon>Pseudomonadota</taxon>
        <taxon>Gammaproteobacteria</taxon>
        <taxon>Pseudomonadales</taxon>
        <taxon>Pseudomonadaceae</taxon>
        <taxon>Pseudomonas</taxon>
    </lineage>
</organism>
<dbReference type="InterPro" id="IPR024467">
    <property type="entry name" value="Xre/MbcA/ParS-like_toxin-bd"/>
</dbReference>